<organism evidence="2 4">
    <name type="scientific">Salarias fasciatus</name>
    <name type="common">Jewelled blenny</name>
    <name type="synonym">Blennius fasciatus</name>
    <dbReference type="NCBI Taxonomy" id="181472"/>
    <lineage>
        <taxon>Eukaryota</taxon>
        <taxon>Metazoa</taxon>
        <taxon>Chordata</taxon>
        <taxon>Craniata</taxon>
        <taxon>Vertebrata</taxon>
        <taxon>Euteleostomi</taxon>
        <taxon>Actinopterygii</taxon>
        <taxon>Neopterygii</taxon>
        <taxon>Teleostei</taxon>
        <taxon>Neoteleostei</taxon>
        <taxon>Acanthomorphata</taxon>
        <taxon>Ovalentaria</taxon>
        <taxon>Blenniimorphae</taxon>
        <taxon>Blenniiformes</taxon>
        <taxon>Blennioidei</taxon>
        <taxon>Blenniidae</taxon>
        <taxon>Salariinae</taxon>
        <taxon>Salarias</taxon>
    </lineage>
</organism>
<name>A0A672GTV0_SALFA</name>
<gene>
    <name evidence="2" type="primary">LOC115383293</name>
    <name evidence="3" type="synonym">LOC115386073</name>
</gene>
<dbReference type="AlphaFoldDB" id="A0A672GTV0"/>
<dbReference type="OMA" id="CCYTCWC"/>
<dbReference type="Proteomes" id="UP000472267">
    <property type="component" value="Chromosome 3"/>
</dbReference>
<dbReference type="Ensembl" id="ENSSFAT00005015556.1">
    <property type="protein sequence ID" value="ENSSFAP00005014936.1"/>
    <property type="gene ID" value="ENSSFAG00005008010.1"/>
</dbReference>
<evidence type="ECO:0000313" key="4">
    <source>
        <dbReference type="Proteomes" id="UP000472267"/>
    </source>
</evidence>
<sequence length="154" mass="17381">MLLDGIWNLRHPLNNSYHLIYLFIAVAMSDSTDKTTVIQPRPFILSSTSNEWSTGVLDCFQDLPHCCFAFWCLPCFTCITAHEAGECPLLPVLDAFGLIPPMTTALRVSVRQRYGIEGTVCKDCVYSCFLGPCTWCQISREIKIRTKPITDVKK</sequence>
<protein>
    <recommendedName>
        <fullName evidence="5">Plac8 onzin related protein 3</fullName>
    </recommendedName>
</protein>
<reference evidence="2" key="2">
    <citation type="submission" date="2025-05" db="UniProtKB">
        <authorList>
            <consortium name="Ensembl"/>
        </authorList>
    </citation>
    <scope>IDENTIFICATION</scope>
</reference>
<evidence type="ECO:0000313" key="3">
    <source>
        <dbReference type="Ensembl" id="ENSSFAP00005014936.1"/>
    </source>
</evidence>
<evidence type="ECO:0000256" key="1">
    <source>
        <dbReference type="ARBA" id="ARBA00009024"/>
    </source>
</evidence>
<dbReference type="Ensembl" id="ENSSFAT00005015474.1">
    <property type="protein sequence ID" value="ENSSFAP00005014854.1"/>
    <property type="gene ID" value="ENSSFAG00005007967.1"/>
</dbReference>
<comment type="similarity">
    <text evidence="1">Belongs to the cornifelin family.</text>
</comment>
<dbReference type="NCBIfam" id="TIGR01571">
    <property type="entry name" value="A_thal_Cys_rich"/>
    <property type="match status" value="1"/>
</dbReference>
<proteinExistence type="inferred from homology"/>
<reference evidence="2" key="1">
    <citation type="submission" date="2019-06" db="EMBL/GenBank/DDBJ databases">
        <authorList>
            <consortium name="Wellcome Sanger Institute Data Sharing"/>
        </authorList>
    </citation>
    <scope>NUCLEOTIDE SEQUENCE [LARGE SCALE GENOMIC DNA]</scope>
</reference>
<dbReference type="PANTHER" id="PTHR15907">
    <property type="entry name" value="DUF614 FAMILY PROTEIN-RELATED"/>
    <property type="match status" value="1"/>
</dbReference>
<keyword evidence="4" id="KW-1185">Reference proteome</keyword>
<dbReference type="Pfam" id="PF04749">
    <property type="entry name" value="PLAC8"/>
    <property type="match status" value="1"/>
</dbReference>
<accession>A0A672GTV0</accession>
<dbReference type="InterPro" id="IPR006461">
    <property type="entry name" value="PLAC_motif_containing"/>
</dbReference>
<evidence type="ECO:0008006" key="5">
    <source>
        <dbReference type="Google" id="ProtNLM"/>
    </source>
</evidence>
<evidence type="ECO:0000313" key="2">
    <source>
        <dbReference type="Ensembl" id="ENSSFAP00005014854.1"/>
    </source>
</evidence>